<comment type="caution">
    <text evidence="1">The sequence shown here is derived from an EMBL/GenBank/DDBJ whole genome shotgun (WGS) entry which is preliminary data.</text>
</comment>
<dbReference type="InterPro" id="IPR023378">
    <property type="entry name" value="YheA/YmcA-like_dom_sf"/>
</dbReference>
<dbReference type="Proteomes" id="UP001549037">
    <property type="component" value="Unassembled WGS sequence"/>
</dbReference>
<dbReference type="EMBL" id="JBEPLN010000002">
    <property type="protein sequence ID" value="MET3633589.1"/>
    <property type="molecule type" value="Genomic_DNA"/>
</dbReference>
<accession>A0ABV2JCW6</accession>
<gene>
    <name evidence="1" type="ORF">ABID28_000219</name>
</gene>
<organism evidence="1 2">
    <name type="scientific">Streptococcus porcorum</name>
    <dbReference type="NCBI Taxonomy" id="701526"/>
    <lineage>
        <taxon>Bacteria</taxon>
        <taxon>Bacillati</taxon>
        <taxon>Bacillota</taxon>
        <taxon>Bacilli</taxon>
        <taxon>Lactobacillales</taxon>
        <taxon>Streptococcaceae</taxon>
        <taxon>Streptococcus</taxon>
    </lineage>
</organism>
<dbReference type="PIRSF" id="PIRSF021287">
    <property type="entry name" value="Biofilm_formation_YmcA"/>
    <property type="match status" value="1"/>
</dbReference>
<dbReference type="SUPFAM" id="SSF158622">
    <property type="entry name" value="YheA/YmcA-like"/>
    <property type="match status" value="1"/>
</dbReference>
<dbReference type="Pfam" id="PF06133">
    <property type="entry name" value="Com_YlbF"/>
    <property type="match status" value="1"/>
</dbReference>
<evidence type="ECO:0000313" key="1">
    <source>
        <dbReference type="EMBL" id="MET3633589.1"/>
    </source>
</evidence>
<evidence type="ECO:0000313" key="2">
    <source>
        <dbReference type="Proteomes" id="UP001549037"/>
    </source>
</evidence>
<reference evidence="1 2" key="1">
    <citation type="submission" date="2024-06" db="EMBL/GenBank/DDBJ databases">
        <title>Genomic Encyclopedia of Type Strains, Phase IV (KMG-IV): sequencing the most valuable type-strain genomes for metagenomic binning, comparative biology and taxonomic classification.</title>
        <authorList>
            <person name="Goeker M."/>
        </authorList>
    </citation>
    <scope>NUCLEOTIDE SEQUENCE [LARGE SCALE GENOMIC DNA]</scope>
    <source>
        <strain evidence="1 2">DSM 28302</strain>
    </source>
</reference>
<keyword evidence="2" id="KW-1185">Reference proteome</keyword>
<dbReference type="Gene3D" id="1.20.1500.10">
    <property type="entry name" value="YheA/YmcA-like"/>
    <property type="match status" value="1"/>
</dbReference>
<name>A0ABV2JCW6_9STRE</name>
<dbReference type="InterPro" id="IPR016783">
    <property type="entry name" value="Biofilm_formation_YmcA"/>
</dbReference>
<proteinExistence type="predicted"/>
<protein>
    <submittedName>
        <fullName evidence="1">Cell fate (Sporulation/competence/biofilm development) regulator YmcA (YheA/YmcA/DUF963 family)</fullName>
    </submittedName>
</protein>
<dbReference type="InterPro" id="IPR010368">
    <property type="entry name" value="Com_YlbF"/>
</dbReference>
<sequence>MPFQKQLDHLASLLAQHPNVISYQALEKEVKSLPQLQEQTIKMKAYQQEAVLYQKLEKSQAYESSSEAAILLEVELNQNPLVQAYRVKLQDTSDLLQYVTKSIEDKINEELTS</sequence>